<evidence type="ECO:0000256" key="2">
    <source>
        <dbReference type="ARBA" id="ARBA00022679"/>
    </source>
</evidence>
<organism evidence="6 7">
    <name type="scientific">Corynebacterium maris DSM 45190</name>
    <dbReference type="NCBI Taxonomy" id="1224163"/>
    <lineage>
        <taxon>Bacteria</taxon>
        <taxon>Bacillati</taxon>
        <taxon>Actinomycetota</taxon>
        <taxon>Actinomycetes</taxon>
        <taxon>Mycobacteriales</taxon>
        <taxon>Corynebacteriaceae</taxon>
        <taxon>Corynebacterium</taxon>
    </lineage>
</organism>
<dbReference type="PANTHER" id="PTHR45947:SF3">
    <property type="entry name" value="SULFOQUINOVOSYL TRANSFERASE SQD2"/>
    <property type="match status" value="1"/>
</dbReference>
<accession>S5TL02</accession>
<gene>
    <name evidence="6" type="ORF">B841_09555</name>
</gene>
<evidence type="ECO:0000259" key="5">
    <source>
        <dbReference type="Pfam" id="PF13579"/>
    </source>
</evidence>
<dbReference type="GO" id="GO:1901137">
    <property type="term" value="P:carbohydrate derivative biosynthetic process"/>
    <property type="evidence" value="ECO:0007669"/>
    <property type="project" value="UniProtKB-ARBA"/>
</dbReference>
<proteinExistence type="predicted"/>
<dbReference type="EMBL" id="CP003924">
    <property type="protein sequence ID" value="AGS35383.1"/>
    <property type="molecule type" value="Genomic_DNA"/>
</dbReference>
<dbReference type="Pfam" id="PF13579">
    <property type="entry name" value="Glyco_trans_4_4"/>
    <property type="match status" value="1"/>
</dbReference>
<dbReference type="InterPro" id="IPR055259">
    <property type="entry name" value="YkvP/CgeB_Glyco_trans-like"/>
</dbReference>
<keyword evidence="1" id="KW-0328">Glycosyltransferase</keyword>
<dbReference type="PATRIC" id="fig|1224163.3.peg.1923"/>
<dbReference type="InterPro" id="IPR001296">
    <property type="entry name" value="Glyco_trans_1"/>
</dbReference>
<evidence type="ECO:0000313" key="7">
    <source>
        <dbReference type="Proteomes" id="UP000015388"/>
    </source>
</evidence>
<feature type="domain" description="Spore protein YkvP/CgeB glycosyl transferase-like" evidence="4">
    <location>
        <begin position="702"/>
        <end position="816"/>
    </location>
</feature>
<keyword evidence="2" id="KW-0808">Transferase</keyword>
<dbReference type="STRING" id="1224163.B841_09555"/>
<feature type="domain" description="Glycosyltransferase subfamily 4-like N-terminal" evidence="5">
    <location>
        <begin position="98"/>
        <end position="278"/>
    </location>
</feature>
<evidence type="ECO:0000259" key="4">
    <source>
        <dbReference type="Pfam" id="PF13524"/>
    </source>
</evidence>
<evidence type="ECO:0000256" key="1">
    <source>
        <dbReference type="ARBA" id="ARBA00022676"/>
    </source>
</evidence>
<sequence length="1315" mass="145896">MLEAFAGSPSAGNLESALRYLWDDCGEIDAAYGLLDENRELTVKFSGSSATMVKRIEGAWRLRHQGLLIPERSTDCAYFAEPGRVMYTVHSSPVYNSNGYSTRTKGVAEGMKSASVDVVVVARTGYPWDSTIDGEYPQAHRTVTELNGVTYVHTPGGDLNHEPLDHYFHQAADAFVREARLNRPQLIQSASNHRTALAALVAARRVGVPFVYEVRGLWEVTEASSKEGFVDTERYEEQRRLENVVAQEADLVLAITPQIADELVQRGVDRDRIVLAPNAVDPEAFLPLPKDADFARAKGIDPDLPAIGFAGSFVSYEGLNVLLSASKLLDQRGIKHQIALAGSGPVEKDLRWQVADEKIRNVHFLGRLPNQDMPRLYSTFDIVACPRLSQPVTELVSPLKPLESFAAATATVVSDVAPNLVLAGKSEERALVCRSGDAESLADALQRLIENRDLRMTIARAGRLWTVRERNWCRLGTIIADAHETAHENYRTVAAEGRDLSDVRVGLIADEFTTATITQKFTATPVGRRTWREQIAAERIDLLFVESAWHGNDDDWHRGVGHYSDEESSDLRALVEECRNCGIPTVFWNKEDPVHFKRFAPNAAWFDHVFTTDAAKIPDYLATVGHNNLTVSALPFWAEPKIHNPLGTSRKFSSSVAYAGTYYGERYAERSQRLLDLLTVAEPYGLDLYDRQAHDPDSLYRFPDEFQQYVRGSLPYDEVIDAYKSHLTNINVNSVTESPTMYSRRVIEIAASGGVVLSSEGRGIEETLGSAIATTADPKVAWAWLSDWAQHPEERVREIWLQMRTVYRSHTSDTALAILCRTVGISARGIRRPRVMAHIEGILSADRACEIAAQSLRPLAVHCASFDDDAKDFLTKAGIDLVEDAELASESEWVLTIKPNQRLARTHTEDLFLATRFGDWDAIGCEVADGSDSGRPVAESTDAVGPGGVLMQAGEFNQYPDRIRGNCVRLLIAPPTPGTLTEIEAVDEGVGSSLEGKTVLMVGHDFKFTGDLRGRLEREGARVLIDKWDGHNQHDEEHSKQLLAQADVIFCEWGLGNAVWYSRHVSSEQRLVVRVHLQEINLPYLTRMDHGSVSSYVFVGELIRAAAVTSHGVPEEKTTVVPNLVDTAALARPKLNGADHNIGIVGIVPQRKRLDLALDLLEKLLAADENFTLHIKGKRPSEYAWMKARDQESEYYKLQYERIDDINAQFPGAVIFDGFGDDMAEWYREIGHVISVSDFESFHLTIADGAASGATPASLAWDGADLIYPDTWLAADLEELANLILDPAHRDKAPQFIEDNFGQDAVLDQLVRELT</sequence>
<dbReference type="Pfam" id="PF13524">
    <property type="entry name" value="Glyco_trans_1_2"/>
    <property type="match status" value="1"/>
</dbReference>
<dbReference type="Proteomes" id="UP000015388">
    <property type="component" value="Chromosome"/>
</dbReference>
<evidence type="ECO:0000259" key="3">
    <source>
        <dbReference type="Pfam" id="PF00534"/>
    </source>
</evidence>
<dbReference type="Gene3D" id="3.40.50.2000">
    <property type="entry name" value="Glycogen Phosphorylase B"/>
    <property type="match status" value="3"/>
</dbReference>
<dbReference type="GO" id="GO:1903509">
    <property type="term" value="P:liposaccharide metabolic process"/>
    <property type="evidence" value="ECO:0007669"/>
    <property type="project" value="UniProtKB-ARBA"/>
</dbReference>
<dbReference type="HOGENOM" id="CLU_002629_0_0_11"/>
<dbReference type="eggNOG" id="COG0438">
    <property type="taxonomic scope" value="Bacteria"/>
</dbReference>
<dbReference type="Pfam" id="PF00534">
    <property type="entry name" value="Glycos_transf_1"/>
    <property type="match status" value="1"/>
</dbReference>
<dbReference type="GO" id="GO:0016757">
    <property type="term" value="F:glycosyltransferase activity"/>
    <property type="evidence" value="ECO:0007669"/>
    <property type="project" value="UniProtKB-KW"/>
</dbReference>
<evidence type="ECO:0008006" key="8">
    <source>
        <dbReference type="Google" id="ProtNLM"/>
    </source>
</evidence>
<dbReference type="InterPro" id="IPR050194">
    <property type="entry name" value="Glycosyltransferase_grp1"/>
</dbReference>
<dbReference type="KEGG" id="cmd:B841_09555"/>
<keyword evidence="7" id="KW-1185">Reference proteome</keyword>
<dbReference type="eggNOG" id="COG4641">
    <property type="taxonomic scope" value="Bacteria"/>
</dbReference>
<reference evidence="6 7" key="1">
    <citation type="submission" date="2012-11" db="EMBL/GenBank/DDBJ databases">
        <title>The complete genome sequence of Corynebacterium maris Coryn-1 (=DSM 45190).</title>
        <authorList>
            <person name="Schaffert L."/>
            <person name="Albersmeier A."/>
            <person name="Kalinowski J."/>
            <person name="Ruckert C."/>
        </authorList>
    </citation>
    <scope>NUCLEOTIDE SEQUENCE [LARGE SCALE GENOMIC DNA]</scope>
    <source>
        <strain evidence="7">Coryn-1</strain>
    </source>
</reference>
<feature type="domain" description="Glycosyl transferase family 1" evidence="3">
    <location>
        <begin position="296"/>
        <end position="464"/>
    </location>
</feature>
<dbReference type="InterPro" id="IPR028098">
    <property type="entry name" value="Glyco_trans_4-like_N"/>
</dbReference>
<dbReference type="SUPFAM" id="SSF53756">
    <property type="entry name" value="UDP-Glycosyltransferase/glycogen phosphorylase"/>
    <property type="match status" value="2"/>
</dbReference>
<protein>
    <recommendedName>
        <fullName evidence="8">D-inositol 3-phosphate glycosyltransferase</fullName>
    </recommendedName>
</protein>
<evidence type="ECO:0000313" key="6">
    <source>
        <dbReference type="EMBL" id="AGS35383.1"/>
    </source>
</evidence>
<dbReference type="PANTHER" id="PTHR45947">
    <property type="entry name" value="SULFOQUINOVOSYL TRANSFERASE SQD2"/>
    <property type="match status" value="1"/>
</dbReference>
<name>S5TL02_9CORY</name>